<reference evidence="7 8" key="1">
    <citation type="submission" date="2017-02" db="EMBL/GenBank/DDBJ databases">
        <authorList>
            <person name="Peterson S.W."/>
        </authorList>
    </citation>
    <scope>NUCLEOTIDE SEQUENCE [LARGE SCALE GENOMIC DNA]</scope>
    <source>
        <strain evidence="7 8">CIP104813</strain>
    </source>
</reference>
<dbReference type="GO" id="GO:0008798">
    <property type="term" value="F:beta-aspartyl-peptidase activity"/>
    <property type="evidence" value="ECO:0007669"/>
    <property type="project" value="UniProtKB-EC"/>
</dbReference>
<sequence>MCAAVGALEDDPLFNAGRGAALTLQGTVELDASIMTGDGQAGAVAVVDRARSPIRVARHVMEATPHVLLASPDDALVEAAGVELMDPDYFVTEARRRQLERILADEEAPLTHGTVGAVARDSAGRIVAGMSTGGISKQLRGRIGDTPIIGAGTWARDGVVGISCTGDGEAFIQGAVAHDVFARMAYGGQSVAEAASSTFAAECDTRGSTGGLIAATGDGSVLLCHNSAMMLAAFSQDGETVTWV</sequence>
<evidence type="ECO:0000256" key="2">
    <source>
        <dbReference type="ARBA" id="ARBA00022801"/>
    </source>
</evidence>
<dbReference type="FunFam" id="3.60.20.30:FF:000001">
    <property type="entry name" value="Isoaspartyl peptidase/L-asparaginase"/>
    <property type="match status" value="1"/>
</dbReference>
<keyword evidence="1" id="KW-0645">Protease</keyword>
<feature type="binding site" evidence="5">
    <location>
        <begin position="165"/>
        <end position="168"/>
    </location>
    <ligand>
        <name>substrate</name>
    </ligand>
</feature>
<dbReference type="PANTHER" id="PTHR10188">
    <property type="entry name" value="L-ASPARAGINASE"/>
    <property type="match status" value="1"/>
</dbReference>
<proteinExistence type="predicted"/>
<dbReference type="Proteomes" id="UP000195981">
    <property type="component" value="Unassembled WGS sequence"/>
</dbReference>
<dbReference type="Gene3D" id="3.60.20.30">
    <property type="entry name" value="(Glycosyl)asparaginase"/>
    <property type="match status" value="1"/>
</dbReference>
<evidence type="ECO:0000256" key="5">
    <source>
        <dbReference type="PIRSR" id="PIRSR600246-2"/>
    </source>
</evidence>
<feature type="binding site" evidence="5">
    <location>
        <begin position="142"/>
        <end position="145"/>
    </location>
    <ligand>
        <name>substrate</name>
    </ligand>
</feature>
<accession>A0A1X6X310</accession>
<dbReference type="InterPro" id="IPR029055">
    <property type="entry name" value="Ntn_hydrolases_N"/>
</dbReference>
<feature type="site" description="Cleavage; by autolysis" evidence="6">
    <location>
        <begin position="113"/>
        <end position="114"/>
    </location>
</feature>
<organism evidence="7 8">
    <name type="scientific">Brachybacterium nesterenkovii</name>
    <dbReference type="NCBI Taxonomy" id="47847"/>
    <lineage>
        <taxon>Bacteria</taxon>
        <taxon>Bacillati</taxon>
        <taxon>Actinomycetota</taxon>
        <taxon>Actinomycetes</taxon>
        <taxon>Micrococcales</taxon>
        <taxon>Dermabacteraceae</taxon>
        <taxon>Brachybacterium</taxon>
    </lineage>
</organism>
<dbReference type="PANTHER" id="PTHR10188:SF6">
    <property type="entry name" value="N(4)-(BETA-N-ACETYLGLUCOSAMINYL)-L-ASPARAGINASE"/>
    <property type="match status" value="1"/>
</dbReference>
<gene>
    <name evidence="7" type="ORF">FM110_09315</name>
</gene>
<evidence type="ECO:0000256" key="6">
    <source>
        <dbReference type="PIRSR" id="PIRSR600246-3"/>
    </source>
</evidence>
<dbReference type="GO" id="GO:0016811">
    <property type="term" value="F:hydrolase activity, acting on carbon-nitrogen (but not peptide) bonds, in linear amides"/>
    <property type="evidence" value="ECO:0007669"/>
    <property type="project" value="UniProtKB-ARBA"/>
</dbReference>
<evidence type="ECO:0000313" key="8">
    <source>
        <dbReference type="Proteomes" id="UP000195981"/>
    </source>
</evidence>
<keyword evidence="3" id="KW-0068">Autocatalytic cleavage</keyword>
<feature type="active site" description="Nucleophile" evidence="4">
    <location>
        <position position="114"/>
    </location>
</feature>
<keyword evidence="8" id="KW-1185">Reference proteome</keyword>
<evidence type="ECO:0000256" key="1">
    <source>
        <dbReference type="ARBA" id="ARBA00022670"/>
    </source>
</evidence>
<dbReference type="EC" id="3.4.19.5" evidence="7"/>
<name>A0A1X6X310_9MICO</name>
<evidence type="ECO:0000313" key="7">
    <source>
        <dbReference type="EMBL" id="SLM93096.1"/>
    </source>
</evidence>
<evidence type="ECO:0000256" key="4">
    <source>
        <dbReference type="PIRSR" id="PIRSR600246-1"/>
    </source>
</evidence>
<keyword evidence="7" id="KW-0031">Aminopeptidase</keyword>
<dbReference type="Pfam" id="PF01112">
    <property type="entry name" value="Asparaginase_2"/>
    <property type="match status" value="1"/>
</dbReference>
<evidence type="ECO:0000256" key="3">
    <source>
        <dbReference type="ARBA" id="ARBA00022813"/>
    </source>
</evidence>
<dbReference type="AlphaFoldDB" id="A0A1X6X310"/>
<dbReference type="EMBL" id="FWFG01000081">
    <property type="protein sequence ID" value="SLM93096.1"/>
    <property type="molecule type" value="Genomic_DNA"/>
</dbReference>
<dbReference type="GO" id="GO:0004177">
    <property type="term" value="F:aminopeptidase activity"/>
    <property type="evidence" value="ECO:0007669"/>
    <property type="project" value="UniProtKB-KW"/>
</dbReference>
<protein>
    <submittedName>
        <fullName evidence="7">Isoaspartyl aminopeptidase @ Asp-X dipeptidase</fullName>
        <ecNumber evidence="7">3.4.19.5</ecNumber>
    </submittedName>
</protein>
<dbReference type="InterPro" id="IPR000246">
    <property type="entry name" value="Peptidase_T2"/>
</dbReference>
<dbReference type="SUPFAM" id="SSF56235">
    <property type="entry name" value="N-terminal nucleophile aminohydrolases (Ntn hydrolases)"/>
    <property type="match status" value="1"/>
</dbReference>
<keyword evidence="2 7" id="KW-0378">Hydrolase</keyword>
<dbReference type="GO" id="GO:0006508">
    <property type="term" value="P:proteolysis"/>
    <property type="evidence" value="ECO:0007669"/>
    <property type="project" value="UniProtKB-KW"/>
</dbReference>